<organism evidence="4 5">
    <name type="scientific">Raoultibacter timonensis</name>
    <dbReference type="NCBI Taxonomy" id="1907662"/>
    <lineage>
        <taxon>Bacteria</taxon>
        <taxon>Bacillati</taxon>
        <taxon>Actinomycetota</taxon>
        <taxon>Coriobacteriia</taxon>
        <taxon>Eggerthellales</taxon>
        <taxon>Eggerthellaceae</taxon>
        <taxon>Raoultibacter</taxon>
    </lineage>
</organism>
<proteinExistence type="predicted"/>
<gene>
    <name evidence="4" type="ORF">CE91St30_06260</name>
</gene>
<keyword evidence="2" id="KW-0472">Membrane</keyword>
<dbReference type="EMBL" id="AP025564">
    <property type="protein sequence ID" value="BDE95293.1"/>
    <property type="molecule type" value="Genomic_DNA"/>
</dbReference>
<evidence type="ECO:0000259" key="3">
    <source>
        <dbReference type="PROSITE" id="PS50943"/>
    </source>
</evidence>
<protein>
    <recommendedName>
        <fullName evidence="3">HTH cro/C1-type domain-containing protein</fullName>
    </recommendedName>
</protein>
<dbReference type="Proteomes" id="UP001320544">
    <property type="component" value="Chromosome"/>
</dbReference>
<dbReference type="RefSeq" id="WP_244411713.1">
    <property type="nucleotide sequence ID" value="NZ_AP025564.1"/>
</dbReference>
<dbReference type="Gene3D" id="1.10.260.40">
    <property type="entry name" value="lambda repressor-like DNA-binding domains"/>
    <property type="match status" value="1"/>
</dbReference>
<evidence type="ECO:0000256" key="2">
    <source>
        <dbReference type="SAM" id="Phobius"/>
    </source>
</evidence>
<dbReference type="PANTHER" id="PTHR46558:SF4">
    <property type="entry name" value="DNA-BIDING PHAGE PROTEIN"/>
    <property type="match status" value="1"/>
</dbReference>
<dbReference type="PANTHER" id="PTHR46558">
    <property type="entry name" value="TRACRIPTIONAL REGULATORY PROTEIN-RELATED-RELATED"/>
    <property type="match status" value="1"/>
</dbReference>
<dbReference type="SMART" id="SM00530">
    <property type="entry name" value="HTH_XRE"/>
    <property type="match status" value="1"/>
</dbReference>
<dbReference type="InterPro" id="IPR001387">
    <property type="entry name" value="Cro/C1-type_HTH"/>
</dbReference>
<feature type="transmembrane region" description="Helical" evidence="2">
    <location>
        <begin position="99"/>
        <end position="119"/>
    </location>
</feature>
<feature type="transmembrane region" description="Helical" evidence="2">
    <location>
        <begin position="131"/>
        <end position="155"/>
    </location>
</feature>
<dbReference type="Pfam" id="PF12844">
    <property type="entry name" value="HTH_19"/>
    <property type="match status" value="1"/>
</dbReference>
<reference evidence="4 5" key="1">
    <citation type="submission" date="2022-01" db="EMBL/GenBank/DDBJ databases">
        <title>Novel bile acid biosynthetic pathways are enriched in the microbiome of centenarians.</title>
        <authorList>
            <person name="Sato Y."/>
            <person name="Atarashi K."/>
            <person name="Plichta R.D."/>
            <person name="Arai Y."/>
            <person name="Sasajima S."/>
            <person name="Kearney M.S."/>
            <person name="Suda W."/>
            <person name="Takeshita K."/>
            <person name="Sasaki T."/>
            <person name="Okamoto S."/>
            <person name="Skelly N.A."/>
            <person name="Okamura Y."/>
            <person name="Vlamakis H."/>
            <person name="Li Y."/>
            <person name="Tanoue T."/>
            <person name="Takei H."/>
            <person name="Nittono H."/>
            <person name="Narushima S."/>
            <person name="Irie J."/>
            <person name="Itoh H."/>
            <person name="Moriya K."/>
            <person name="Sugiura Y."/>
            <person name="Suematsu M."/>
            <person name="Moritoki N."/>
            <person name="Shibata S."/>
            <person name="Littman R.D."/>
            <person name="Fischbach A.M."/>
            <person name="Uwamino Y."/>
            <person name="Inoue T."/>
            <person name="Honda A."/>
            <person name="Hattori M."/>
            <person name="Murai T."/>
            <person name="Xavier J.R."/>
            <person name="Hirose N."/>
            <person name="Honda K."/>
        </authorList>
    </citation>
    <scope>NUCLEOTIDE SEQUENCE [LARGE SCALE GENOMIC DNA]</scope>
    <source>
        <strain evidence="4 5">CE91-St30</strain>
    </source>
</reference>
<keyword evidence="5" id="KW-1185">Reference proteome</keyword>
<keyword evidence="2" id="KW-0812">Transmembrane</keyword>
<keyword evidence="1" id="KW-0238">DNA-binding</keyword>
<dbReference type="InterPro" id="IPR010982">
    <property type="entry name" value="Lambda_DNA-bd_dom_sf"/>
</dbReference>
<evidence type="ECO:0000313" key="5">
    <source>
        <dbReference type="Proteomes" id="UP001320544"/>
    </source>
</evidence>
<dbReference type="PROSITE" id="PS50943">
    <property type="entry name" value="HTH_CROC1"/>
    <property type="match status" value="1"/>
</dbReference>
<feature type="domain" description="HTH cro/C1-type" evidence="3">
    <location>
        <begin position="10"/>
        <end position="64"/>
    </location>
</feature>
<dbReference type="CDD" id="cd00093">
    <property type="entry name" value="HTH_XRE"/>
    <property type="match status" value="1"/>
</dbReference>
<keyword evidence="2" id="KW-1133">Transmembrane helix</keyword>
<evidence type="ECO:0000256" key="1">
    <source>
        <dbReference type="ARBA" id="ARBA00023125"/>
    </source>
</evidence>
<accession>A0ABM7WGD1</accession>
<sequence>MDARTTGRFVALKRKTLGITQEQLAGELGITGKAVSKWETGRCLPDSSIMEPLCERLGVTLSELLNGHDIESDRESALSEEVVRQALNTVEQLQREKRVLVGVLIIMLGFVTLTVGQSVADLSTSETMDFLGGFLVGMSIVEMLVGIFVTIRNLVNPS</sequence>
<name>A0ABM7WGD1_9ACTN</name>
<evidence type="ECO:0000313" key="4">
    <source>
        <dbReference type="EMBL" id="BDE95293.1"/>
    </source>
</evidence>
<dbReference type="SUPFAM" id="SSF47413">
    <property type="entry name" value="lambda repressor-like DNA-binding domains"/>
    <property type="match status" value="1"/>
</dbReference>